<dbReference type="SUPFAM" id="SSF52172">
    <property type="entry name" value="CheY-like"/>
    <property type="match status" value="1"/>
</dbReference>
<dbReference type="Proteomes" id="UP001620520">
    <property type="component" value="Unassembled WGS sequence"/>
</dbReference>
<dbReference type="SUPFAM" id="SSF46894">
    <property type="entry name" value="C-terminal effector domain of the bipartite response regulators"/>
    <property type="match status" value="1"/>
</dbReference>
<dbReference type="EMBL" id="JBIYEW010000003">
    <property type="protein sequence ID" value="MFK4640306.1"/>
    <property type="molecule type" value="Genomic_DNA"/>
</dbReference>
<dbReference type="InterPro" id="IPR016032">
    <property type="entry name" value="Sig_transdc_resp-reg_C-effctor"/>
</dbReference>
<dbReference type="InterPro" id="IPR011006">
    <property type="entry name" value="CheY-like_superfamily"/>
</dbReference>
<dbReference type="PROSITE" id="PS50110">
    <property type="entry name" value="RESPONSE_REGULATORY"/>
    <property type="match status" value="1"/>
</dbReference>
<keyword evidence="1" id="KW-0238">DNA-binding</keyword>
<name>A0ABW8N9Q8_9MICC</name>
<organism evidence="4 5">
    <name type="scientific">Paenarthrobacter histidinolovorans</name>
    <dbReference type="NCBI Taxonomy" id="43664"/>
    <lineage>
        <taxon>Bacteria</taxon>
        <taxon>Bacillati</taxon>
        <taxon>Actinomycetota</taxon>
        <taxon>Actinomycetes</taxon>
        <taxon>Micrococcales</taxon>
        <taxon>Micrococcaceae</taxon>
        <taxon>Paenarthrobacter</taxon>
    </lineage>
</organism>
<feature type="modified residue" description="4-aspartylphosphate" evidence="2">
    <location>
        <position position="62"/>
    </location>
</feature>
<keyword evidence="5" id="KW-1185">Reference proteome</keyword>
<evidence type="ECO:0000313" key="5">
    <source>
        <dbReference type="Proteomes" id="UP001620520"/>
    </source>
</evidence>
<dbReference type="PANTHER" id="PTHR43214">
    <property type="entry name" value="TWO-COMPONENT RESPONSE REGULATOR"/>
    <property type="match status" value="1"/>
</dbReference>
<dbReference type="CDD" id="cd17535">
    <property type="entry name" value="REC_NarL-like"/>
    <property type="match status" value="1"/>
</dbReference>
<evidence type="ECO:0000259" key="3">
    <source>
        <dbReference type="PROSITE" id="PS50110"/>
    </source>
</evidence>
<proteinExistence type="predicted"/>
<dbReference type="InterPro" id="IPR001789">
    <property type="entry name" value="Sig_transdc_resp-reg_receiver"/>
</dbReference>
<dbReference type="InterPro" id="IPR058245">
    <property type="entry name" value="NreC/VraR/RcsB-like_REC"/>
</dbReference>
<reference evidence="4 5" key="1">
    <citation type="submission" date="2024-10" db="EMBL/GenBank/DDBJ databases">
        <title>Novel secondary metabolite-producing bacteria for plant disease control.</title>
        <authorList>
            <person name="Chevrette M."/>
        </authorList>
    </citation>
    <scope>NUCLEOTIDE SEQUENCE [LARGE SCALE GENOMIC DNA]</scope>
    <source>
        <strain evidence="4 5">J30 TE3557</strain>
    </source>
</reference>
<feature type="domain" description="Response regulatory" evidence="3">
    <location>
        <begin position="11"/>
        <end position="126"/>
    </location>
</feature>
<dbReference type="Pfam" id="PF00072">
    <property type="entry name" value="Response_reg"/>
    <property type="match status" value="1"/>
</dbReference>
<gene>
    <name evidence="4" type="ORF">ABIA52_003195</name>
</gene>
<sequence length="221" mass="23476">MRYPVSQPTIEVDIVEDHAVLLEGLSQWLQDNTTGIRVVGRFASWAETAARLGALSDVVILDVLLGDQVPLRAKIQAILSSGPQVVVCSSVLDPAVMRQAMAAGAMAYIPKTASASVVETALRRAAQGLQHITPEVAAAMDAGLGEPQLSAREHQVVSVYLGGAAGTMAETAQLLGISVDGVKKHLASVRRKFQDGPEPLTRLGLRERLTAAGWLLEDPRQ</sequence>
<dbReference type="Gene3D" id="3.40.50.2300">
    <property type="match status" value="1"/>
</dbReference>
<protein>
    <submittedName>
        <fullName evidence="4">Two-component system uhpT operon response regulator UhpA</fullName>
    </submittedName>
</protein>
<dbReference type="InterPro" id="IPR039420">
    <property type="entry name" value="WalR-like"/>
</dbReference>
<keyword evidence="2" id="KW-0597">Phosphoprotein</keyword>
<comment type="caution">
    <text evidence="4">The sequence shown here is derived from an EMBL/GenBank/DDBJ whole genome shotgun (WGS) entry which is preliminary data.</text>
</comment>
<evidence type="ECO:0000256" key="1">
    <source>
        <dbReference type="ARBA" id="ARBA00023125"/>
    </source>
</evidence>
<evidence type="ECO:0000313" key="4">
    <source>
        <dbReference type="EMBL" id="MFK4640306.1"/>
    </source>
</evidence>
<evidence type="ECO:0000256" key="2">
    <source>
        <dbReference type="PROSITE-ProRule" id="PRU00169"/>
    </source>
</evidence>
<accession>A0ABW8N9Q8</accession>